<dbReference type="STRING" id="1218492.JG30_01410"/>
<gene>
    <name evidence="1" type="ORF">JG30_01410</name>
</gene>
<dbReference type="Proteomes" id="UP000033558">
    <property type="component" value="Unassembled WGS sequence"/>
</dbReference>
<keyword evidence="2" id="KW-1185">Reference proteome</keyword>
<organism evidence="1 2">
    <name type="scientific">Bombilactobacillus mellifer</name>
    <dbReference type="NCBI Taxonomy" id="1218492"/>
    <lineage>
        <taxon>Bacteria</taxon>
        <taxon>Bacillati</taxon>
        <taxon>Bacillota</taxon>
        <taxon>Bacilli</taxon>
        <taxon>Lactobacillales</taxon>
        <taxon>Lactobacillaceae</taxon>
        <taxon>Bombilactobacillus</taxon>
    </lineage>
</organism>
<proteinExistence type="predicted"/>
<dbReference type="PATRIC" id="fig|1218492.5.peg.254"/>
<reference evidence="1 2" key="1">
    <citation type="submission" date="2015-01" db="EMBL/GenBank/DDBJ databases">
        <title>Comparative genomics of the lactic acid bacteria isolated from the honey bee gut.</title>
        <authorList>
            <person name="Ellegaard K.M."/>
            <person name="Tamarit D."/>
            <person name="Javelind E."/>
            <person name="Olofsson T."/>
            <person name="Andersson S.G."/>
            <person name="Vasquez A."/>
        </authorList>
    </citation>
    <scope>NUCLEOTIDE SEQUENCE [LARGE SCALE GENOMIC DNA]</scope>
    <source>
        <strain evidence="1 2">Bin4</strain>
    </source>
</reference>
<comment type="caution">
    <text evidence="1">The sequence shown here is derived from an EMBL/GenBank/DDBJ whole genome shotgun (WGS) entry which is preliminary data.</text>
</comment>
<dbReference type="OrthoDB" id="2284759at2"/>
<dbReference type="EMBL" id="JXJQ01000002">
    <property type="protein sequence ID" value="KJY63230.1"/>
    <property type="molecule type" value="Genomic_DNA"/>
</dbReference>
<protein>
    <submittedName>
        <fullName evidence="1">D-proline reductase, PrdA proprotein domain protein</fullName>
    </submittedName>
</protein>
<dbReference type="GO" id="GO:0050485">
    <property type="term" value="F:oxidoreductase activity, acting on X-H and Y-H to form an X-Y bond, with a disulfide as acceptor"/>
    <property type="evidence" value="ECO:0007669"/>
    <property type="project" value="InterPro"/>
</dbReference>
<dbReference type="InterPro" id="IPR015417">
    <property type="entry name" value="Gly_reductase_pB_sua/b"/>
</dbReference>
<sequence length="159" mass="17378">MGVGPSTKETTMHHFKDPLVRVFGNDPDIDFQGVIVVGTPQDNVLKNLVGQRVAKWLKAMRTNGAVLSADGWGNSDVDFMHTMECIGQENISIVGLKFIGKQATFVVTNEYTPFVLDINKSASGTETTVLGENNLDARDAQKALGLLKLKMRADQQKVD</sequence>
<dbReference type="AlphaFoldDB" id="A0A0F4LX93"/>
<evidence type="ECO:0000313" key="1">
    <source>
        <dbReference type="EMBL" id="KJY63230.1"/>
    </source>
</evidence>
<accession>A0A0F4LX93</accession>
<dbReference type="HOGENOM" id="CLU_140286_0_0_9"/>
<name>A0A0F4LX93_9LACO</name>
<dbReference type="Pfam" id="PF09338">
    <property type="entry name" value="Gly_reductase"/>
    <property type="match status" value="1"/>
</dbReference>
<dbReference type="RefSeq" id="WP_046315309.1">
    <property type="nucleotide sequence ID" value="NZ_JAMBJK010000011.1"/>
</dbReference>
<evidence type="ECO:0000313" key="2">
    <source>
        <dbReference type="Proteomes" id="UP000033558"/>
    </source>
</evidence>